<reference evidence="1" key="1">
    <citation type="submission" date="2014-07" db="EMBL/GenBank/DDBJ databases">
        <authorList>
            <person name="Martin A.A"/>
            <person name="De Silva N."/>
        </authorList>
    </citation>
    <scope>NUCLEOTIDE SEQUENCE</scope>
</reference>
<name>A0A0K0G242_STRVS</name>
<dbReference type="GO" id="GO:1902884">
    <property type="term" value="P:positive regulation of response to oxidative stress"/>
    <property type="evidence" value="ECO:0007669"/>
    <property type="project" value="InterPro"/>
</dbReference>
<dbReference type="GO" id="GO:0050650">
    <property type="term" value="P:chondroitin sulfate proteoglycan biosynthetic process"/>
    <property type="evidence" value="ECO:0007669"/>
    <property type="project" value="InterPro"/>
</dbReference>
<organism evidence="1 2">
    <name type="scientific">Strongyloides venezuelensis</name>
    <name type="common">Threadworm</name>
    <dbReference type="NCBI Taxonomy" id="75913"/>
    <lineage>
        <taxon>Eukaryota</taxon>
        <taxon>Metazoa</taxon>
        <taxon>Ecdysozoa</taxon>
        <taxon>Nematoda</taxon>
        <taxon>Chromadorea</taxon>
        <taxon>Rhabditida</taxon>
        <taxon>Tylenchina</taxon>
        <taxon>Panagrolaimomorpha</taxon>
        <taxon>Strongyloidoidea</taxon>
        <taxon>Strongyloididae</taxon>
        <taxon>Strongyloides</taxon>
    </lineage>
</organism>
<dbReference type="WBParaSite" id="SVE_1878800.1">
    <property type="protein sequence ID" value="SVE_1878800.1"/>
    <property type="gene ID" value="SVE_1878800"/>
</dbReference>
<reference evidence="2" key="2">
    <citation type="submission" date="2015-08" db="UniProtKB">
        <authorList>
            <consortium name="WormBaseParasite"/>
        </authorList>
    </citation>
    <scope>IDENTIFICATION</scope>
</reference>
<accession>A0A0K0G242</accession>
<dbReference type="InterPro" id="IPR005331">
    <property type="entry name" value="Sulfotransferase"/>
</dbReference>
<evidence type="ECO:0000313" key="2">
    <source>
        <dbReference type="WBParaSite" id="SVE_1878800.1"/>
    </source>
</evidence>
<keyword evidence="1" id="KW-1185">Reference proteome</keyword>
<dbReference type="PANTHER" id="PTHR22900">
    <property type="entry name" value="PROTEIN CBG14245-RELATED"/>
    <property type="match status" value="1"/>
</dbReference>
<sequence>MDEKNFTNWILNNIEFIKKDNNDALPRESPFGTRKKNATTICTGDDEKRCVKKFINLETRIRTSPKYNLISCLIQKNMSTLLQAIMCLLYDEILFLKSSRNLIYETSNIRLCRKVNEFNSPYKAIQNYNKTISKDSWRYLAITRNPIDRFISNFIDRCIRKPIKGIKSCNGCNFNMTCFVITEYQYMLKESTTKVMRKEFEDMHFFPQNWRCDFRRLLSNYTIIRYKNKNNNDIEDVVNSLNNIFYQQHVPNTTLTFIRNQLLFSRTMHTTVDTGARKFFEDRLINSPFLMEYVIRMYYYDFKLFNYTIPELQF</sequence>
<dbReference type="PANTHER" id="PTHR22900:SF5">
    <property type="entry name" value="PROTEIN CBG14245"/>
    <property type="match status" value="1"/>
</dbReference>
<proteinExistence type="predicted"/>
<evidence type="ECO:0000313" key="1">
    <source>
        <dbReference type="Proteomes" id="UP000035680"/>
    </source>
</evidence>
<protein>
    <submittedName>
        <fullName evidence="2">Carbohydrate sulfotransferase</fullName>
    </submittedName>
</protein>
<dbReference type="Proteomes" id="UP000035680">
    <property type="component" value="Unassembled WGS sequence"/>
</dbReference>
<dbReference type="GO" id="GO:0016020">
    <property type="term" value="C:membrane"/>
    <property type="evidence" value="ECO:0007669"/>
    <property type="project" value="InterPro"/>
</dbReference>
<dbReference type="GO" id="GO:0047756">
    <property type="term" value="F:chondroitin 4-sulfotransferase activity"/>
    <property type="evidence" value="ECO:0007669"/>
    <property type="project" value="InterPro"/>
</dbReference>
<dbReference type="Pfam" id="PF03567">
    <property type="entry name" value="Sulfotransfer_2"/>
    <property type="match status" value="1"/>
</dbReference>
<dbReference type="AlphaFoldDB" id="A0A0K0G242"/>
<dbReference type="InterPro" id="IPR007669">
    <property type="entry name" value="Chst-1-like"/>
</dbReference>